<protein>
    <recommendedName>
        <fullName evidence="1">Siroheme decarboxylase AsnC-like ligand binding domain-containing protein</fullName>
    </recommendedName>
</protein>
<accession>A0A645HDB3</accession>
<dbReference type="EMBL" id="VSSQ01091461">
    <property type="protein sequence ID" value="MPN37011.1"/>
    <property type="molecule type" value="Genomic_DNA"/>
</dbReference>
<feature type="domain" description="Siroheme decarboxylase AsnC-like ligand binding" evidence="1">
    <location>
        <begin position="18"/>
        <end position="103"/>
    </location>
</feature>
<dbReference type="AlphaFoldDB" id="A0A645HDB3"/>
<dbReference type="InterPro" id="IPR040523">
    <property type="entry name" value="AsnC_trans_reg2"/>
</dbReference>
<name>A0A645HDB3_9ZZZZ</name>
<gene>
    <name evidence="2" type="ORF">SDC9_184523</name>
</gene>
<evidence type="ECO:0000313" key="2">
    <source>
        <dbReference type="EMBL" id="MPN37011.1"/>
    </source>
</evidence>
<organism evidence="2">
    <name type="scientific">bioreactor metagenome</name>
    <dbReference type="NCBI Taxonomy" id="1076179"/>
    <lineage>
        <taxon>unclassified sequences</taxon>
        <taxon>metagenomes</taxon>
        <taxon>ecological metagenomes</taxon>
    </lineage>
</organism>
<dbReference type="Pfam" id="PF17805">
    <property type="entry name" value="AsnC_trans_reg2"/>
    <property type="match status" value="1"/>
</dbReference>
<dbReference type="InterPro" id="IPR050684">
    <property type="entry name" value="HTH-Siroheme_Decarb"/>
</dbReference>
<evidence type="ECO:0000259" key="1">
    <source>
        <dbReference type="Pfam" id="PF17805"/>
    </source>
</evidence>
<dbReference type="PANTHER" id="PTHR43413">
    <property type="entry name" value="TRANSCRIPTIONAL REGULATOR, ASNC FAMILY"/>
    <property type="match status" value="1"/>
</dbReference>
<dbReference type="Gene3D" id="3.30.70.3460">
    <property type="match status" value="1"/>
</dbReference>
<sequence length="115" mass="13425">MLEKRMIRRFGAVLRHQKAGFTANAMGVWTVPEDQVEEIGAKMALFREVSHCYQRPTLPDWPYTLFTMIHGRSAEECQDIMKRIAQATGVKEYRMLFSQTELKKSSMKYFIEGIM</sequence>
<reference evidence="2" key="1">
    <citation type="submission" date="2019-08" db="EMBL/GenBank/DDBJ databases">
        <authorList>
            <person name="Kucharzyk K."/>
            <person name="Murdoch R.W."/>
            <person name="Higgins S."/>
            <person name="Loffler F."/>
        </authorList>
    </citation>
    <scope>NUCLEOTIDE SEQUENCE</scope>
</reference>
<comment type="caution">
    <text evidence="2">The sequence shown here is derived from an EMBL/GenBank/DDBJ whole genome shotgun (WGS) entry which is preliminary data.</text>
</comment>
<proteinExistence type="predicted"/>
<dbReference type="PANTHER" id="PTHR43413:SF1">
    <property type="entry name" value="SIROHEME DECARBOXYLASE NIRL SUBUNIT"/>
    <property type="match status" value="1"/>
</dbReference>